<dbReference type="InterPro" id="IPR011991">
    <property type="entry name" value="ArsR-like_HTH"/>
</dbReference>
<proteinExistence type="predicted"/>
<protein>
    <recommendedName>
        <fullName evidence="2">HTH arsR-type domain-containing protein</fullName>
    </recommendedName>
</protein>
<evidence type="ECO:0000313" key="3">
    <source>
        <dbReference type="EMBL" id="GAA5441286.1"/>
    </source>
</evidence>
<name>A0ABP9UKF5_9DEIO</name>
<dbReference type="InterPro" id="IPR036388">
    <property type="entry name" value="WH-like_DNA-bd_sf"/>
</dbReference>
<dbReference type="Proteomes" id="UP001423409">
    <property type="component" value="Unassembled WGS sequence"/>
</dbReference>
<dbReference type="PANTHER" id="PTHR34704">
    <property type="entry name" value="ATPASE"/>
    <property type="match status" value="1"/>
</dbReference>
<dbReference type="SMART" id="SM00418">
    <property type="entry name" value="HTH_ARSR"/>
    <property type="match status" value="1"/>
</dbReference>
<comment type="caution">
    <text evidence="3">The sequence shown here is derived from an EMBL/GenBank/DDBJ whole genome shotgun (WGS) entry which is preliminary data.</text>
</comment>
<dbReference type="SUPFAM" id="SSF46785">
    <property type="entry name" value="Winged helix' DNA-binding domain"/>
    <property type="match status" value="1"/>
</dbReference>
<reference evidence="3 4" key="1">
    <citation type="submission" date="2024-02" db="EMBL/GenBank/DDBJ databases">
        <title>Deinococcus caeni NBRC 101312.</title>
        <authorList>
            <person name="Ichikawa N."/>
            <person name="Katano-Makiyama Y."/>
            <person name="Hidaka K."/>
        </authorList>
    </citation>
    <scope>NUCLEOTIDE SEQUENCE [LARGE SCALE GENOMIC DNA]</scope>
    <source>
        <strain evidence="3 4">NBRC 101312</strain>
    </source>
</reference>
<feature type="domain" description="HTH arsR-type" evidence="2">
    <location>
        <begin position="181"/>
        <end position="267"/>
    </location>
</feature>
<evidence type="ECO:0000259" key="2">
    <source>
        <dbReference type="SMART" id="SM00418"/>
    </source>
</evidence>
<feature type="compositionally biased region" description="Basic and acidic residues" evidence="1">
    <location>
        <begin position="1"/>
        <end position="10"/>
    </location>
</feature>
<dbReference type="Pfam" id="PF01978">
    <property type="entry name" value="TrmB"/>
    <property type="match status" value="1"/>
</dbReference>
<dbReference type="InterPro" id="IPR027417">
    <property type="entry name" value="P-loop_NTPase"/>
</dbReference>
<accession>A0ABP9UKF5</accession>
<gene>
    <name evidence="3" type="ORF">Dcae01_02822</name>
</gene>
<dbReference type="PANTHER" id="PTHR34704:SF1">
    <property type="entry name" value="ATPASE"/>
    <property type="match status" value="1"/>
</dbReference>
<dbReference type="EMBL" id="BAABQU010000044">
    <property type="protein sequence ID" value="GAA5441286.1"/>
    <property type="molecule type" value="Genomic_DNA"/>
</dbReference>
<organism evidence="3 4">
    <name type="scientific">Deinococcus caeni</name>
    <dbReference type="NCBI Taxonomy" id="569127"/>
    <lineage>
        <taxon>Bacteria</taxon>
        <taxon>Thermotogati</taxon>
        <taxon>Deinococcota</taxon>
        <taxon>Deinococci</taxon>
        <taxon>Deinococcales</taxon>
        <taxon>Deinococcaceae</taxon>
        <taxon>Deinococcus</taxon>
    </lineage>
</organism>
<dbReference type="InterPro" id="IPR036390">
    <property type="entry name" value="WH_DNA-bd_sf"/>
</dbReference>
<dbReference type="CDD" id="cd00090">
    <property type="entry name" value="HTH_ARSR"/>
    <property type="match status" value="1"/>
</dbReference>
<dbReference type="SUPFAM" id="SSF52540">
    <property type="entry name" value="P-loop containing nucleoside triphosphate hydrolases"/>
    <property type="match status" value="1"/>
</dbReference>
<dbReference type="Gene3D" id="3.40.50.300">
    <property type="entry name" value="P-loop containing nucleotide triphosphate hydrolases"/>
    <property type="match status" value="1"/>
</dbReference>
<dbReference type="Gene3D" id="1.10.10.10">
    <property type="entry name" value="Winged helix-like DNA-binding domain superfamily/Winged helix DNA-binding domain"/>
    <property type="match status" value="1"/>
</dbReference>
<sequence length="421" mass="46447">MCGESRKHGSEGAGRAARLTRLPGGSVKHATTWRPLLLSLAQAAQHLGRLSVVIDEFPYLTRSDPTLESVLQEVLGRIETLGQPLKLVLCGSSISQMEALLEHSSPLFGRSDLNLTLHPMDYLESAAFTPAWSPTELLHARTVFGGMPRYLSLLDDRSGVGDNYERLVLDPDGALHEETTRLLNAELSEPRVYASILMAVSQGRTKAGEIITAAGIPPSSLQKYLERLEELGLVQRRRSVNATPAAKNLRYRLADPFIASWHRYALPHLSALRVRGSQGAWARFVAPTLDRDPAAAPATFEDVSRTWVARHMDEFWTGEHGEIGTLIQGSGQQAAELDVACALGRGQQRRWLLGECKWQEQPVDHWALRQLQDNAARHLGAADVERWLLFSRAGFHASLTAAPDLRLVTLDELYAPTAGRL</sequence>
<feature type="region of interest" description="Disordered" evidence="1">
    <location>
        <begin position="1"/>
        <end position="21"/>
    </location>
</feature>
<evidence type="ECO:0000256" key="1">
    <source>
        <dbReference type="SAM" id="MobiDB-lite"/>
    </source>
</evidence>
<dbReference type="InterPro" id="IPR001845">
    <property type="entry name" value="HTH_ArsR_DNA-bd_dom"/>
</dbReference>
<keyword evidence="4" id="KW-1185">Reference proteome</keyword>
<dbReference type="InterPro" id="IPR002831">
    <property type="entry name" value="Tscrpt_reg_TrmB_N"/>
</dbReference>
<dbReference type="RefSeq" id="WP_345446442.1">
    <property type="nucleotide sequence ID" value="NZ_BAABQU010000044.1"/>
</dbReference>
<evidence type="ECO:0000313" key="4">
    <source>
        <dbReference type="Proteomes" id="UP001423409"/>
    </source>
</evidence>